<feature type="region of interest" description="Disordered" evidence="1">
    <location>
        <begin position="1"/>
        <end position="24"/>
    </location>
</feature>
<protein>
    <recommendedName>
        <fullName evidence="2">Reverse transcriptase domain-containing protein</fullName>
    </recommendedName>
</protein>
<dbReference type="PANTHER" id="PTHR33481:SF1">
    <property type="entry name" value="ENDONUCLEASE_EXONUCLEASE_PHOSPHATASE DOMAIN-CONTAINING PROTEIN-RELATED"/>
    <property type="match status" value="1"/>
</dbReference>
<evidence type="ECO:0000259" key="2">
    <source>
        <dbReference type="PROSITE" id="PS50878"/>
    </source>
</evidence>
<accession>A0A6V7LWZ3</accession>
<feature type="compositionally biased region" description="Basic and acidic residues" evidence="1">
    <location>
        <begin position="1"/>
        <end position="21"/>
    </location>
</feature>
<feature type="domain" description="Reverse transcriptase" evidence="2">
    <location>
        <begin position="1"/>
        <end position="139"/>
    </location>
</feature>
<dbReference type="PROSITE" id="PS50878">
    <property type="entry name" value="RT_POL"/>
    <property type="match status" value="1"/>
</dbReference>
<evidence type="ECO:0000256" key="1">
    <source>
        <dbReference type="SAM" id="MobiDB-lite"/>
    </source>
</evidence>
<reference evidence="3" key="1">
    <citation type="submission" date="2020-07" db="EMBL/GenBank/DDBJ databases">
        <authorList>
            <person name="Ferguson B K."/>
        </authorList>
    </citation>
    <scope>NUCLEOTIDE SEQUENCE</scope>
    <source>
        <strain evidence="3">L06</strain>
    </source>
</reference>
<dbReference type="EMBL" id="CADCXW020000345">
    <property type="protein sequence ID" value="CAD1580743.1"/>
    <property type="molecule type" value="Genomic_DNA"/>
</dbReference>
<proteinExistence type="predicted"/>
<evidence type="ECO:0000313" key="3">
    <source>
        <dbReference type="EMBL" id="CAD1580743.1"/>
    </source>
</evidence>
<sequence>MDILDAEGKDSHSQLRSDRGQGRRRQGLSAGGVLSPLLWVLVVNELLKGLHELGLTAVGYADDVAIIASSDHMGTLHSKMQRVLDYVEEWCISRGLRVNPSETEMILFTRKRKRVLTAPSIFGTTQSLTQEIKYLGVWLDPKVLWNKHIQEQAPKGTCTFWACRRMFNSTWGLSPRVVLWIYRAIITPQLNYAAVVWWTSMRKASNRKAYDRVYRLVTLGITGAVKTTPTLALSALTLIPPPHATVKAEAVGAALRLRDQGHWRGSKAGHTAILEGDEHSINEVIAPEGDRTTKSFHFRRDFSISFPTREDWLEKREEIMKPKGLVWYTDGAKVEDGRAGIGV</sequence>
<dbReference type="PANTHER" id="PTHR33481">
    <property type="entry name" value="REVERSE TRANSCRIPTASE"/>
    <property type="match status" value="1"/>
</dbReference>
<dbReference type="InterPro" id="IPR000477">
    <property type="entry name" value="RT_dom"/>
</dbReference>
<gene>
    <name evidence="3" type="ORF">BBRV_LOCUS117840</name>
</gene>
<dbReference type="Pfam" id="PF00078">
    <property type="entry name" value="RVT_1"/>
    <property type="match status" value="1"/>
</dbReference>
<dbReference type="AlphaFoldDB" id="A0A6V7LWZ3"/>
<name>A0A6V7LWZ3_9HYME</name>
<organism evidence="3">
    <name type="scientific">Bracon brevicornis</name>
    <dbReference type="NCBI Taxonomy" id="1563983"/>
    <lineage>
        <taxon>Eukaryota</taxon>
        <taxon>Metazoa</taxon>
        <taxon>Ecdysozoa</taxon>
        <taxon>Arthropoda</taxon>
        <taxon>Hexapoda</taxon>
        <taxon>Insecta</taxon>
        <taxon>Pterygota</taxon>
        <taxon>Neoptera</taxon>
        <taxon>Endopterygota</taxon>
        <taxon>Hymenoptera</taxon>
        <taxon>Apocrita</taxon>
        <taxon>Ichneumonoidea</taxon>
        <taxon>Braconidae</taxon>
        <taxon>Braconinae</taxon>
        <taxon>Bracon</taxon>
    </lineage>
</organism>